<dbReference type="CDD" id="cd06261">
    <property type="entry name" value="TM_PBP2"/>
    <property type="match status" value="1"/>
</dbReference>
<dbReference type="Gene3D" id="1.10.3720.10">
    <property type="entry name" value="MetI-like"/>
    <property type="match status" value="1"/>
</dbReference>
<feature type="domain" description="ABC transmembrane type-1" evidence="8">
    <location>
        <begin position="66"/>
        <end position="280"/>
    </location>
</feature>
<evidence type="ECO:0000256" key="4">
    <source>
        <dbReference type="ARBA" id="ARBA00022692"/>
    </source>
</evidence>
<feature type="transmembrane region" description="Helical" evidence="7">
    <location>
        <begin position="210"/>
        <end position="233"/>
    </location>
</feature>
<reference evidence="9" key="1">
    <citation type="submission" date="2020-02" db="EMBL/GenBank/DDBJ databases">
        <authorList>
            <person name="Meier V. D."/>
        </authorList>
    </citation>
    <scope>NUCLEOTIDE SEQUENCE</scope>
    <source>
        <strain evidence="9">AVDCRST_MAG03</strain>
    </source>
</reference>
<evidence type="ECO:0000256" key="5">
    <source>
        <dbReference type="ARBA" id="ARBA00022989"/>
    </source>
</evidence>
<name>A0A6J4PDJ4_9ACTN</name>
<evidence type="ECO:0000256" key="7">
    <source>
        <dbReference type="RuleBase" id="RU363032"/>
    </source>
</evidence>
<dbReference type="GO" id="GO:0005886">
    <property type="term" value="C:plasma membrane"/>
    <property type="evidence" value="ECO:0007669"/>
    <property type="project" value="UniProtKB-SubCell"/>
</dbReference>
<organism evidence="9">
    <name type="scientific">uncultured Rubrobacteraceae bacterium</name>
    <dbReference type="NCBI Taxonomy" id="349277"/>
    <lineage>
        <taxon>Bacteria</taxon>
        <taxon>Bacillati</taxon>
        <taxon>Actinomycetota</taxon>
        <taxon>Rubrobacteria</taxon>
        <taxon>Rubrobacterales</taxon>
        <taxon>Rubrobacteraceae</taxon>
        <taxon>environmental samples</taxon>
    </lineage>
</organism>
<dbReference type="InterPro" id="IPR051393">
    <property type="entry name" value="ABC_transporter_permease"/>
</dbReference>
<dbReference type="GO" id="GO:0055085">
    <property type="term" value="P:transmembrane transport"/>
    <property type="evidence" value="ECO:0007669"/>
    <property type="project" value="InterPro"/>
</dbReference>
<dbReference type="InterPro" id="IPR035906">
    <property type="entry name" value="MetI-like_sf"/>
</dbReference>
<keyword evidence="2 7" id="KW-0813">Transport</keyword>
<keyword evidence="5 7" id="KW-1133">Transmembrane helix</keyword>
<accession>A0A6J4PDJ4</accession>
<evidence type="ECO:0000313" key="9">
    <source>
        <dbReference type="EMBL" id="CAA9410905.1"/>
    </source>
</evidence>
<keyword evidence="6 7" id="KW-0472">Membrane</keyword>
<sequence>MAQRLTPATVLMLVPAALFFFLFALGPMVVAAGISFLDWNGVSEPTWVGLSNWADTLSDSLTLRSVFLTVALMILNWLIQTPLSLLIGVYLAGHQGYRAVLGVFYFLPLLFSAVAVGITWQYILDPNLGALNTALEAAGLDAFARTWLGDPNLALIVVVLVISWQFIPFHTLLYQAGARQIPPVLYEAARIDGAGTFARFFYITLPQLKYTIVTSSILIFTGSLTYFDLIYIMTEGGPGYSTRILPLHQYLTAFQELRFGPGSVIAIVLAIFGISLSIVLLKLTGYGKMESQAEGL</sequence>
<evidence type="ECO:0000256" key="1">
    <source>
        <dbReference type="ARBA" id="ARBA00004651"/>
    </source>
</evidence>
<dbReference type="InterPro" id="IPR000515">
    <property type="entry name" value="MetI-like"/>
</dbReference>
<feature type="transmembrane region" description="Helical" evidence="7">
    <location>
        <begin position="103"/>
        <end position="123"/>
    </location>
</feature>
<evidence type="ECO:0000256" key="6">
    <source>
        <dbReference type="ARBA" id="ARBA00023136"/>
    </source>
</evidence>
<gene>
    <name evidence="9" type="ORF">AVDCRST_MAG03-1861</name>
</gene>
<dbReference type="AlphaFoldDB" id="A0A6J4PDJ4"/>
<dbReference type="SUPFAM" id="SSF161098">
    <property type="entry name" value="MetI-like"/>
    <property type="match status" value="1"/>
</dbReference>
<dbReference type="EMBL" id="CADCUT010000116">
    <property type="protein sequence ID" value="CAA9410905.1"/>
    <property type="molecule type" value="Genomic_DNA"/>
</dbReference>
<feature type="transmembrane region" description="Helical" evidence="7">
    <location>
        <begin position="66"/>
        <end position="91"/>
    </location>
</feature>
<dbReference type="PANTHER" id="PTHR30193">
    <property type="entry name" value="ABC TRANSPORTER PERMEASE PROTEIN"/>
    <property type="match status" value="1"/>
</dbReference>
<proteinExistence type="inferred from homology"/>
<keyword evidence="4 7" id="KW-0812">Transmembrane</keyword>
<comment type="similarity">
    <text evidence="7">Belongs to the binding-protein-dependent transport system permease family.</text>
</comment>
<comment type="subcellular location">
    <subcellularLocation>
        <location evidence="1 7">Cell membrane</location>
        <topology evidence="1 7">Multi-pass membrane protein</topology>
    </subcellularLocation>
</comment>
<protein>
    <submittedName>
        <fullName evidence="9">ABC transporter, permease protein 1 (Cluster 1, maltose/g3p/polyamine/iron)</fullName>
    </submittedName>
</protein>
<dbReference type="PANTHER" id="PTHR30193:SF37">
    <property type="entry name" value="INNER MEMBRANE ABC TRANSPORTER PERMEASE PROTEIN YCJO"/>
    <property type="match status" value="1"/>
</dbReference>
<feature type="transmembrane region" description="Helical" evidence="7">
    <location>
        <begin position="259"/>
        <end position="281"/>
    </location>
</feature>
<evidence type="ECO:0000259" key="8">
    <source>
        <dbReference type="PROSITE" id="PS50928"/>
    </source>
</evidence>
<dbReference type="PROSITE" id="PS50928">
    <property type="entry name" value="ABC_TM1"/>
    <property type="match status" value="1"/>
</dbReference>
<dbReference type="Pfam" id="PF00528">
    <property type="entry name" value="BPD_transp_1"/>
    <property type="match status" value="1"/>
</dbReference>
<keyword evidence="3" id="KW-1003">Cell membrane</keyword>
<feature type="transmembrane region" description="Helical" evidence="7">
    <location>
        <begin position="153"/>
        <end position="173"/>
    </location>
</feature>
<evidence type="ECO:0000256" key="3">
    <source>
        <dbReference type="ARBA" id="ARBA00022475"/>
    </source>
</evidence>
<evidence type="ECO:0000256" key="2">
    <source>
        <dbReference type="ARBA" id="ARBA00022448"/>
    </source>
</evidence>